<protein>
    <submittedName>
        <fullName evidence="2">Uncharacterized protein</fullName>
    </submittedName>
</protein>
<name>A0AAV9XES8_9PEZI</name>
<dbReference type="AlphaFoldDB" id="A0AAV9XES8"/>
<gene>
    <name evidence="2" type="ORF">TWF694_008995</name>
</gene>
<reference evidence="2 3" key="1">
    <citation type="submission" date="2019-10" db="EMBL/GenBank/DDBJ databases">
        <authorList>
            <person name="Palmer J.M."/>
        </authorList>
    </citation>
    <scope>NUCLEOTIDE SEQUENCE [LARGE SCALE GENOMIC DNA]</scope>
    <source>
        <strain evidence="2 3">TWF694</strain>
    </source>
</reference>
<dbReference type="Proteomes" id="UP001365542">
    <property type="component" value="Unassembled WGS sequence"/>
</dbReference>
<organism evidence="2 3">
    <name type="scientific">Orbilia ellipsospora</name>
    <dbReference type="NCBI Taxonomy" id="2528407"/>
    <lineage>
        <taxon>Eukaryota</taxon>
        <taxon>Fungi</taxon>
        <taxon>Dikarya</taxon>
        <taxon>Ascomycota</taxon>
        <taxon>Pezizomycotina</taxon>
        <taxon>Orbiliomycetes</taxon>
        <taxon>Orbiliales</taxon>
        <taxon>Orbiliaceae</taxon>
        <taxon>Orbilia</taxon>
    </lineage>
</organism>
<proteinExistence type="predicted"/>
<keyword evidence="3" id="KW-1185">Reference proteome</keyword>
<feature type="region of interest" description="Disordered" evidence="1">
    <location>
        <begin position="446"/>
        <end position="470"/>
    </location>
</feature>
<evidence type="ECO:0000313" key="2">
    <source>
        <dbReference type="EMBL" id="KAK6540176.1"/>
    </source>
</evidence>
<accession>A0AAV9XES8</accession>
<dbReference type="EMBL" id="JAVHJO010000005">
    <property type="protein sequence ID" value="KAK6540176.1"/>
    <property type="molecule type" value="Genomic_DNA"/>
</dbReference>
<evidence type="ECO:0000256" key="1">
    <source>
        <dbReference type="SAM" id="MobiDB-lite"/>
    </source>
</evidence>
<comment type="caution">
    <text evidence="2">The sequence shown here is derived from an EMBL/GenBank/DDBJ whole genome shotgun (WGS) entry which is preliminary data.</text>
</comment>
<evidence type="ECO:0000313" key="3">
    <source>
        <dbReference type="Proteomes" id="UP001365542"/>
    </source>
</evidence>
<sequence>MVSQPALYFELAGSSFFIPQATINDCRAFLWTPSTIAPTTIRIFSTVSIQTVSVTKSAPLVKRDVFNTIPAYATIGGCSNIAAYSSACQCIGVTTGGTTYVRVGTATTTILVTATTSVTPIPQATTTIVTTGPAAGTTTLLPTDGSGGPITVLITEPVVSVTRVASTTGLTTVFPTNTPGTVSIIRFVTQPFVTITQVASASGLTTKFPTDSAGSTITDGSGTITIITYITQPIITVTRVTDSAYTSTQYPTDAAGSTITNGSGTITVIDFVTQPITTKTQVASATGLSTYFPTNSVGATITDGSGTITVITYITQPVTTVVTVGPTPGTTTKYPTDSIGSTITDGSKPLTIVITQAITTVTRVTNSVYTSTQYPTNAAGSTITDGSGTVIVIDFVTQPFTTITRTASSTGLSTEFPTDSAGATITDGSGTISVITYLAQSSTTVVTTGPSAGTTTQLPTGANGSPITDGSGGTVTVQITEPVITVTQTNTTTGLSTIYPTDSTGSTITDGSGTITIIATVTPTAYALQLTDDAINAQFKGQYLVSYTESGTNNTVLNLTADSTQAQAFNISVNLGGNVTSLSGEPFAINGSTNIALLLQQPTTGQTNLPCWIDSAYLFRCQNFTFTDPFALFAVNSTAVLTVSTSAQYGIVNGAVGPLVVQAVPYAPGVPANTPAAASKQIVLQADPGVSSNGKFSGQYLGFTIETPSDHPTTHKRLTFISSLTPANASIYVVDPIIGNILSLTNEPFLYNIYTSISPVYTGFQHPGDIRDDLFSIPLNSSSLTIRDLSPGYPFYAAEISTGKIMVGAISVLPTSTYVRPLTIRAVFI</sequence>